<evidence type="ECO:0000256" key="2">
    <source>
        <dbReference type="ARBA" id="ARBA00022448"/>
    </source>
</evidence>
<evidence type="ECO:0000313" key="4">
    <source>
        <dbReference type="EMBL" id="KXJ90637.1"/>
    </source>
</evidence>
<organism evidence="4 5">
    <name type="scientific">Microdochium bolleyi</name>
    <dbReference type="NCBI Taxonomy" id="196109"/>
    <lineage>
        <taxon>Eukaryota</taxon>
        <taxon>Fungi</taxon>
        <taxon>Dikarya</taxon>
        <taxon>Ascomycota</taxon>
        <taxon>Pezizomycotina</taxon>
        <taxon>Sordariomycetes</taxon>
        <taxon>Xylariomycetidae</taxon>
        <taxon>Xylariales</taxon>
        <taxon>Microdochiaceae</taxon>
        <taxon>Microdochium</taxon>
    </lineage>
</organism>
<dbReference type="PANTHER" id="PTHR15837:SF0">
    <property type="entry name" value="RAN GUANINE NUCLEOTIDE RELEASE FACTOR"/>
    <property type="match status" value="1"/>
</dbReference>
<dbReference type="InterPro" id="IPR007681">
    <property type="entry name" value="Mog1"/>
</dbReference>
<reference evidence="5" key="1">
    <citation type="submission" date="2016-02" db="EMBL/GenBank/DDBJ databases">
        <title>Draft genome sequence of Microdochium bolleyi, a fungal endophyte of beachgrass.</title>
        <authorList>
            <consortium name="DOE Joint Genome Institute"/>
            <person name="David A.S."/>
            <person name="May G."/>
            <person name="Haridas S."/>
            <person name="Lim J."/>
            <person name="Wang M."/>
            <person name="Labutti K."/>
            <person name="Lipzen A."/>
            <person name="Barry K."/>
            <person name="Grigoriev I.V."/>
        </authorList>
    </citation>
    <scope>NUCLEOTIDE SEQUENCE [LARGE SCALE GENOMIC DNA]</scope>
    <source>
        <strain evidence="5">J235TASD1</strain>
    </source>
</reference>
<dbReference type="OrthoDB" id="10255285at2759"/>
<dbReference type="Gene3D" id="3.40.1000.10">
    <property type="entry name" value="Mog1/PsbP, alpha/beta/alpha sandwich"/>
    <property type="match status" value="1"/>
</dbReference>
<dbReference type="FunCoup" id="A0A136J0A0">
    <property type="interactions" value="229"/>
</dbReference>
<dbReference type="InterPro" id="IPR016123">
    <property type="entry name" value="Mog1/PsbP_a/b/a-sand"/>
</dbReference>
<dbReference type="STRING" id="196109.A0A136J0A0"/>
<sequence length="199" mass="21815">MPATYRSTPLYGGALICELPTHFADVSTIRQVPDNQEVYIDKDGFTSIVFDITERVGGPGSTPEIDGEALTTHLEDVVGDESDRTKVWNSATTHFSRVDETIPAYTLIATQAPRPGGAGGASASSPDFTAIILTLLRLEREKTDILITINVPHIKGEYDEDEVDLELGKQGKLIGDAVDYAAKIWESFKVKDWTLFKEV</sequence>
<name>A0A136J0A0_9PEZI</name>
<evidence type="ECO:0000256" key="3">
    <source>
        <dbReference type="ARBA" id="ARBA00022927"/>
    </source>
</evidence>
<dbReference type="SUPFAM" id="SSF55724">
    <property type="entry name" value="Mog1p/PsbP-like"/>
    <property type="match status" value="1"/>
</dbReference>
<dbReference type="Proteomes" id="UP000070501">
    <property type="component" value="Unassembled WGS sequence"/>
</dbReference>
<dbReference type="Pfam" id="PF04603">
    <property type="entry name" value="Mog1"/>
    <property type="match status" value="1"/>
</dbReference>
<dbReference type="GO" id="GO:0006606">
    <property type="term" value="P:protein import into nucleus"/>
    <property type="evidence" value="ECO:0007669"/>
    <property type="project" value="TreeGrafter"/>
</dbReference>
<keyword evidence="2" id="KW-0813">Transport</keyword>
<accession>A0A136J0A0</accession>
<dbReference type="InParanoid" id="A0A136J0A0"/>
<dbReference type="AlphaFoldDB" id="A0A136J0A0"/>
<comment type="similarity">
    <text evidence="1">Belongs to the MOG1 family.</text>
</comment>
<keyword evidence="3" id="KW-0653">Protein transport</keyword>
<protein>
    <submittedName>
        <fullName evidence="4">Ran-interacting Mog1 protein</fullName>
    </submittedName>
</protein>
<dbReference type="PANTHER" id="PTHR15837">
    <property type="entry name" value="RAN GUANINE NUCLEOTIDE RELEASE FACTOR"/>
    <property type="match status" value="1"/>
</dbReference>
<dbReference type="EMBL" id="KQ964252">
    <property type="protein sequence ID" value="KXJ90637.1"/>
    <property type="molecule type" value="Genomic_DNA"/>
</dbReference>
<evidence type="ECO:0000313" key="5">
    <source>
        <dbReference type="Proteomes" id="UP000070501"/>
    </source>
</evidence>
<keyword evidence="5" id="KW-1185">Reference proteome</keyword>
<gene>
    <name evidence="4" type="ORF">Micbo1qcDRAFT_205450</name>
</gene>
<dbReference type="GO" id="GO:0005085">
    <property type="term" value="F:guanyl-nucleotide exchange factor activity"/>
    <property type="evidence" value="ECO:0007669"/>
    <property type="project" value="TreeGrafter"/>
</dbReference>
<evidence type="ECO:0000256" key="1">
    <source>
        <dbReference type="ARBA" id="ARBA00010307"/>
    </source>
</evidence>
<dbReference type="GO" id="GO:0031267">
    <property type="term" value="F:small GTPase binding"/>
    <property type="evidence" value="ECO:0007669"/>
    <property type="project" value="TreeGrafter"/>
</dbReference>
<proteinExistence type="inferred from homology"/>
<dbReference type="GO" id="GO:0005634">
    <property type="term" value="C:nucleus"/>
    <property type="evidence" value="ECO:0007669"/>
    <property type="project" value="TreeGrafter"/>
</dbReference>